<feature type="transmembrane region" description="Helical" evidence="2">
    <location>
        <begin position="479"/>
        <end position="501"/>
    </location>
</feature>
<proteinExistence type="predicted"/>
<dbReference type="GeneID" id="63790010"/>
<dbReference type="AlphaFoldDB" id="A0A364KMM4"/>
<name>A0A364KMM4_TALAM</name>
<dbReference type="Gene3D" id="2.40.70.10">
    <property type="entry name" value="Acid Proteases"/>
    <property type="match status" value="1"/>
</dbReference>
<dbReference type="OrthoDB" id="4074350at2759"/>
<organism evidence="4 5">
    <name type="scientific">Talaromyces amestolkiae</name>
    <dbReference type="NCBI Taxonomy" id="1196081"/>
    <lineage>
        <taxon>Eukaryota</taxon>
        <taxon>Fungi</taxon>
        <taxon>Dikarya</taxon>
        <taxon>Ascomycota</taxon>
        <taxon>Pezizomycotina</taxon>
        <taxon>Eurotiomycetes</taxon>
        <taxon>Eurotiomycetidae</taxon>
        <taxon>Eurotiales</taxon>
        <taxon>Trichocomaceae</taxon>
        <taxon>Talaromyces</taxon>
        <taxon>Talaromyces sect. Talaromyces</taxon>
    </lineage>
</organism>
<keyword evidence="3" id="KW-0732">Signal</keyword>
<keyword evidence="5" id="KW-1185">Reference proteome</keyword>
<protein>
    <recommendedName>
        <fullName evidence="6">Peptidase A1 domain-containing protein</fullName>
    </recommendedName>
</protein>
<feature type="signal peptide" evidence="3">
    <location>
        <begin position="1"/>
        <end position="25"/>
    </location>
</feature>
<comment type="caution">
    <text evidence="4">The sequence shown here is derived from an EMBL/GenBank/DDBJ whole genome shotgun (WGS) entry which is preliminary data.</text>
</comment>
<feature type="region of interest" description="Disordered" evidence="1">
    <location>
        <begin position="128"/>
        <end position="154"/>
    </location>
</feature>
<evidence type="ECO:0000256" key="2">
    <source>
        <dbReference type="SAM" id="Phobius"/>
    </source>
</evidence>
<evidence type="ECO:0000256" key="3">
    <source>
        <dbReference type="SAM" id="SignalP"/>
    </source>
</evidence>
<accession>A0A364KMM4</accession>
<evidence type="ECO:0008006" key="6">
    <source>
        <dbReference type="Google" id="ProtNLM"/>
    </source>
</evidence>
<evidence type="ECO:0000313" key="5">
    <source>
        <dbReference type="Proteomes" id="UP000249363"/>
    </source>
</evidence>
<evidence type="ECO:0000256" key="1">
    <source>
        <dbReference type="SAM" id="MobiDB-lite"/>
    </source>
</evidence>
<feature type="region of interest" description="Disordered" evidence="1">
    <location>
        <begin position="510"/>
        <end position="565"/>
    </location>
</feature>
<reference evidence="4 5" key="1">
    <citation type="journal article" date="2017" name="Biotechnol. Biofuels">
        <title>Differential beta-glucosidase expression as a function of carbon source availability in Talaromyces amestolkiae: a genomic and proteomic approach.</title>
        <authorList>
            <person name="de Eugenio L.I."/>
            <person name="Mendez-Liter J.A."/>
            <person name="Nieto-Dominguez M."/>
            <person name="Alonso L."/>
            <person name="Gil-Munoz J."/>
            <person name="Barriuso J."/>
            <person name="Prieto A."/>
            <person name="Martinez M.J."/>
        </authorList>
    </citation>
    <scope>NUCLEOTIDE SEQUENCE [LARGE SCALE GENOMIC DNA]</scope>
    <source>
        <strain evidence="4 5">CIB</strain>
    </source>
</reference>
<dbReference type="RefSeq" id="XP_040729298.1">
    <property type="nucleotide sequence ID" value="XM_040880679.1"/>
</dbReference>
<keyword evidence="2" id="KW-0812">Transmembrane</keyword>
<dbReference type="SUPFAM" id="SSF50630">
    <property type="entry name" value="Acid proteases"/>
    <property type="match status" value="1"/>
</dbReference>
<dbReference type="InterPro" id="IPR021109">
    <property type="entry name" value="Peptidase_aspartic_dom_sf"/>
</dbReference>
<dbReference type="Proteomes" id="UP000249363">
    <property type="component" value="Unassembled WGS sequence"/>
</dbReference>
<feature type="chain" id="PRO_5016734676" description="Peptidase A1 domain-containing protein" evidence="3">
    <location>
        <begin position="26"/>
        <end position="565"/>
    </location>
</feature>
<keyword evidence="2" id="KW-0472">Membrane</keyword>
<dbReference type="EMBL" id="MIKG01000001">
    <property type="protein sequence ID" value="RAO64781.1"/>
    <property type="molecule type" value="Genomic_DNA"/>
</dbReference>
<gene>
    <name evidence="4" type="ORF">BHQ10_000793</name>
</gene>
<keyword evidence="2" id="KW-1133">Transmembrane helix</keyword>
<sequence length="565" mass="60759">MGLMWFFVNLNVATLFSVLVSAVEAQSSTSSQCIPSPIAIAIQNVTVANQPNGAIVRGLNIGVGTPPQKIAFMPGYFDSKFLAASRFANFWGRFFNNSFAYTNNDACIVVGSQYSGNGCITTRGGAYEASQSTSNEPGNTSNFSPDSPRPSPSPVVDTFALNNNTSLSNYTFGVSQDDLGYQLYNPQASLGLDRNSTFLRALKDAGKIGSRSWSFFWGLTAPNNSLDGHIIVGGYDKEKITGNAANYTGTIDYAASSACLSGMVVDITNITILDLNGTVNSLLSNSNTIPACLRPDWPGALNLPWDPLFNKFAELTNYNSALLDLANNTVRAFGSNYYDMRYLSTDIPFGGDLEITLEGGLAIRIPNDQLVVPDQYLDQNGIWQDNSTGPDLLINVETGSYQLTSLNRYFFSAAYLAVNQDAGQFTLWKAHTTPNQNLVGLDEKNQVASAFCSPTPSSIASSSTLAPSPQPNGLSGGSIAGIVVGVIGGVALVSGTGFLFLRYQKKNKIKKQQHTRQVADPSREDKSTTQTLTEGYNHPQHYEMPVGEPPNIAQFELDASPSANR</sequence>
<evidence type="ECO:0000313" key="4">
    <source>
        <dbReference type="EMBL" id="RAO64781.1"/>
    </source>
</evidence>
<feature type="compositionally biased region" description="Polar residues" evidence="1">
    <location>
        <begin position="129"/>
        <end position="140"/>
    </location>
</feature>